<dbReference type="EMBL" id="LDRK01000010">
    <property type="protein sequence ID" value="KTR87110.1"/>
    <property type="molecule type" value="Genomic_DNA"/>
</dbReference>
<dbReference type="InterPro" id="IPR050681">
    <property type="entry name" value="CDF/SLC30A"/>
</dbReference>
<dbReference type="NCBIfam" id="TIGR01297">
    <property type="entry name" value="CDF"/>
    <property type="match status" value="1"/>
</dbReference>
<dbReference type="SUPFAM" id="SSF160240">
    <property type="entry name" value="Cation efflux protein cytoplasmic domain-like"/>
    <property type="match status" value="1"/>
</dbReference>
<gene>
    <name evidence="12" type="ORF">NS354_01640</name>
</gene>
<dbReference type="OrthoDB" id="9809646at2"/>
<dbReference type="SUPFAM" id="SSF161111">
    <property type="entry name" value="Cation efflux protein transmembrane domain-like"/>
    <property type="match status" value="1"/>
</dbReference>
<evidence type="ECO:0000256" key="6">
    <source>
        <dbReference type="ARBA" id="ARBA00023065"/>
    </source>
</evidence>
<dbReference type="GO" id="GO:0005385">
    <property type="term" value="F:zinc ion transmembrane transporter activity"/>
    <property type="evidence" value="ECO:0007669"/>
    <property type="project" value="TreeGrafter"/>
</dbReference>
<comment type="subcellular location">
    <subcellularLocation>
        <location evidence="1">Membrane</location>
        <topology evidence="1">Multi-pass membrane protein</topology>
    </subcellularLocation>
</comment>
<evidence type="ECO:0000256" key="2">
    <source>
        <dbReference type="ARBA" id="ARBA00008873"/>
    </source>
</evidence>
<keyword evidence="5 9" id="KW-1133">Transmembrane helix</keyword>
<evidence type="ECO:0000259" key="10">
    <source>
        <dbReference type="Pfam" id="PF01545"/>
    </source>
</evidence>
<comment type="caution">
    <text evidence="12">The sequence shown here is derived from an EMBL/GenBank/DDBJ whole genome shotgun (WGS) entry which is preliminary data.</text>
</comment>
<feature type="domain" description="Cation efflux protein cytoplasmic" evidence="11">
    <location>
        <begin position="227"/>
        <end position="305"/>
    </location>
</feature>
<keyword evidence="3" id="KW-0813">Transport</keyword>
<evidence type="ECO:0000256" key="5">
    <source>
        <dbReference type="ARBA" id="ARBA00022989"/>
    </source>
</evidence>
<dbReference type="InterPro" id="IPR027470">
    <property type="entry name" value="Cation_efflux_CTD"/>
</dbReference>
<evidence type="ECO:0000256" key="9">
    <source>
        <dbReference type="SAM" id="Phobius"/>
    </source>
</evidence>
<feature type="transmembrane region" description="Helical" evidence="9">
    <location>
        <begin position="65"/>
        <end position="87"/>
    </location>
</feature>
<evidence type="ECO:0000259" key="11">
    <source>
        <dbReference type="Pfam" id="PF16916"/>
    </source>
</evidence>
<feature type="transmembrane region" description="Helical" evidence="9">
    <location>
        <begin position="174"/>
        <end position="192"/>
    </location>
</feature>
<name>A0A147ERH6_9MICO</name>
<evidence type="ECO:0000256" key="1">
    <source>
        <dbReference type="ARBA" id="ARBA00004141"/>
    </source>
</evidence>
<sequence>MADPRGSHGHGHGHDHGLQGATSATAKHRRRLVLVLAITLTVFVVQLVGAVVSNSLSLLADAGHMLTDATGVAIALIASLIAGLAATSKRTFGYLRIEVLAALVNGIVLGVIAIVILVQAISRFGAEVEVHSGPMLAAAAIGAVANLISLLILRSGQRESLNVRGAYLEVLGDLLGSVAVIAAAVVILITGWNAVDQIASILIALLIFPRAISLLRDVVDVLLEASPKHVDVDAARAHMEAVPGVAEVHDVHAWTITSGVPAFSAHVAVTDAAWNERGYHAILDEVRACLHEHFDTDHVTLQLEPRSHLAGGERVHA</sequence>
<keyword evidence="4 9" id="KW-0812">Transmembrane</keyword>
<evidence type="ECO:0000256" key="4">
    <source>
        <dbReference type="ARBA" id="ARBA00022692"/>
    </source>
</evidence>
<accession>A0A147ERH6</accession>
<dbReference type="InterPro" id="IPR002524">
    <property type="entry name" value="Cation_efflux"/>
</dbReference>
<dbReference type="GO" id="GO:0005886">
    <property type="term" value="C:plasma membrane"/>
    <property type="evidence" value="ECO:0007669"/>
    <property type="project" value="TreeGrafter"/>
</dbReference>
<evidence type="ECO:0000313" key="12">
    <source>
        <dbReference type="EMBL" id="KTR87110.1"/>
    </source>
</evidence>
<dbReference type="Pfam" id="PF16916">
    <property type="entry name" value="ZT_dimer"/>
    <property type="match status" value="1"/>
</dbReference>
<comment type="similarity">
    <text evidence="2">Belongs to the cation diffusion facilitator (CDF) transporter (TC 2.A.4) family. SLC30A subfamily.</text>
</comment>
<proteinExistence type="inferred from homology"/>
<dbReference type="PANTHER" id="PTHR11562:SF17">
    <property type="entry name" value="RE54080P-RELATED"/>
    <property type="match status" value="1"/>
</dbReference>
<dbReference type="InterPro" id="IPR058533">
    <property type="entry name" value="Cation_efflux_TM"/>
</dbReference>
<feature type="transmembrane region" description="Helical" evidence="9">
    <location>
        <begin position="133"/>
        <end position="153"/>
    </location>
</feature>
<dbReference type="AlphaFoldDB" id="A0A147ERH6"/>
<keyword evidence="6" id="KW-0406">Ion transport</keyword>
<evidence type="ECO:0000313" key="13">
    <source>
        <dbReference type="Proteomes" id="UP000070810"/>
    </source>
</evidence>
<evidence type="ECO:0000256" key="8">
    <source>
        <dbReference type="SAM" id="MobiDB-lite"/>
    </source>
</evidence>
<feature type="region of interest" description="Disordered" evidence="8">
    <location>
        <begin position="1"/>
        <end position="21"/>
    </location>
</feature>
<dbReference type="Proteomes" id="UP000070810">
    <property type="component" value="Unassembled WGS sequence"/>
</dbReference>
<feature type="transmembrane region" description="Helical" evidence="9">
    <location>
        <begin position="32"/>
        <end position="53"/>
    </location>
</feature>
<feature type="transmembrane region" description="Helical" evidence="9">
    <location>
        <begin position="99"/>
        <end position="121"/>
    </location>
</feature>
<keyword evidence="13" id="KW-1185">Reference proteome</keyword>
<keyword evidence="7 9" id="KW-0472">Membrane</keyword>
<dbReference type="PATRIC" id="fig|1079994.3.peg.23"/>
<dbReference type="InterPro" id="IPR036837">
    <property type="entry name" value="Cation_efflux_CTD_sf"/>
</dbReference>
<dbReference type="PANTHER" id="PTHR11562">
    <property type="entry name" value="CATION EFFLUX PROTEIN/ ZINC TRANSPORTER"/>
    <property type="match status" value="1"/>
</dbReference>
<feature type="domain" description="Cation efflux protein transmembrane" evidence="10">
    <location>
        <begin position="32"/>
        <end position="223"/>
    </location>
</feature>
<evidence type="ECO:0000256" key="7">
    <source>
        <dbReference type="ARBA" id="ARBA00023136"/>
    </source>
</evidence>
<dbReference type="Pfam" id="PF01545">
    <property type="entry name" value="Cation_efflux"/>
    <property type="match status" value="1"/>
</dbReference>
<organism evidence="12 13">
    <name type="scientific">Leucobacter chromiiresistens</name>
    <dbReference type="NCBI Taxonomy" id="1079994"/>
    <lineage>
        <taxon>Bacteria</taxon>
        <taxon>Bacillati</taxon>
        <taxon>Actinomycetota</taxon>
        <taxon>Actinomycetes</taxon>
        <taxon>Micrococcales</taxon>
        <taxon>Microbacteriaceae</taxon>
        <taxon>Leucobacter</taxon>
    </lineage>
</organism>
<evidence type="ECO:0000256" key="3">
    <source>
        <dbReference type="ARBA" id="ARBA00022448"/>
    </source>
</evidence>
<dbReference type="InterPro" id="IPR027469">
    <property type="entry name" value="Cation_efflux_TMD_sf"/>
</dbReference>
<dbReference type="Gene3D" id="1.20.1510.10">
    <property type="entry name" value="Cation efflux protein transmembrane domain"/>
    <property type="match status" value="1"/>
</dbReference>
<protein>
    <submittedName>
        <fullName evidence="12">Cation transporter</fullName>
    </submittedName>
</protein>
<reference evidence="12 13" key="1">
    <citation type="journal article" date="2016" name="Front. Microbiol.">
        <title>Genomic Resource of Rice Seed Associated Bacteria.</title>
        <authorList>
            <person name="Midha S."/>
            <person name="Bansal K."/>
            <person name="Sharma S."/>
            <person name="Kumar N."/>
            <person name="Patil P.P."/>
            <person name="Chaudhry V."/>
            <person name="Patil P.B."/>
        </authorList>
    </citation>
    <scope>NUCLEOTIDE SEQUENCE [LARGE SCALE GENOMIC DNA]</scope>
    <source>
        <strain evidence="12 13">NS354</strain>
    </source>
</reference>